<sequence length="360" mass="41264">MDDSELLKLGALLSSLMAACVALFSPNVGFVKEDQDRLHGIKVDRNAPAISHLMYADDLIISCRANPRDATIIKECLSYFCSWSGQEVNEEKSNIFFSRSTPRKAKMAIKEILGFKDMGTSAIYLGNSLVFGRNKTKEFHILKERIKGRLEGWNRHFLSKVGKATLIKYVVQAIPSYTMSTFLLPVNVCEDMDAIVQKFWWESKPNATGFLALKAWKDLCRPKEMGGLGFRSFKDLNLALVAKLGWKLACEEDSLWTRLMKAKYLRNETFFGPMAAGIESKNPTARLESDVSRWRRVFELRDERTNQWKETEIRHFFHRTLLKLFYRLFGRLSVVEINLSGKAIRKASSQLNIALNFYVC</sequence>
<gene>
    <name evidence="1" type="ORF">FEM48_Zijuj01G0129500</name>
</gene>
<proteinExistence type="predicted"/>
<dbReference type="PANTHER" id="PTHR33116:SF86">
    <property type="entry name" value="REVERSE TRANSCRIPTASE DOMAIN-CONTAINING PROTEIN"/>
    <property type="match status" value="1"/>
</dbReference>
<evidence type="ECO:0000313" key="2">
    <source>
        <dbReference type="Proteomes" id="UP000813462"/>
    </source>
</evidence>
<reference evidence="1" key="1">
    <citation type="journal article" date="2021" name="Front. Plant Sci.">
        <title>Chromosome-Scale Genome Assembly for Chinese Sour Jujube and Insights Into Its Genome Evolution and Domestication Signature.</title>
        <authorList>
            <person name="Shen L.-Y."/>
            <person name="Luo H."/>
            <person name="Wang X.-L."/>
            <person name="Wang X.-M."/>
            <person name="Qiu X.-J."/>
            <person name="Liu H."/>
            <person name="Zhou S.-S."/>
            <person name="Jia K.-H."/>
            <person name="Nie S."/>
            <person name="Bao Y.-T."/>
            <person name="Zhang R.-G."/>
            <person name="Yun Q.-Z."/>
            <person name="Chai Y.-H."/>
            <person name="Lu J.-Y."/>
            <person name="Li Y."/>
            <person name="Zhao S.-W."/>
            <person name="Mao J.-F."/>
            <person name="Jia S.-G."/>
            <person name="Mao Y.-M."/>
        </authorList>
    </citation>
    <scope>NUCLEOTIDE SEQUENCE</scope>
    <source>
        <strain evidence="1">AT0</strain>
        <tissue evidence="1">Leaf</tissue>
    </source>
</reference>
<dbReference type="AlphaFoldDB" id="A0A978W1E0"/>
<organism evidence="1 2">
    <name type="scientific">Ziziphus jujuba var. spinosa</name>
    <dbReference type="NCBI Taxonomy" id="714518"/>
    <lineage>
        <taxon>Eukaryota</taxon>
        <taxon>Viridiplantae</taxon>
        <taxon>Streptophyta</taxon>
        <taxon>Embryophyta</taxon>
        <taxon>Tracheophyta</taxon>
        <taxon>Spermatophyta</taxon>
        <taxon>Magnoliopsida</taxon>
        <taxon>eudicotyledons</taxon>
        <taxon>Gunneridae</taxon>
        <taxon>Pentapetalae</taxon>
        <taxon>rosids</taxon>
        <taxon>fabids</taxon>
        <taxon>Rosales</taxon>
        <taxon>Rhamnaceae</taxon>
        <taxon>Paliureae</taxon>
        <taxon>Ziziphus</taxon>
    </lineage>
</organism>
<dbReference type="Proteomes" id="UP000813462">
    <property type="component" value="Unassembled WGS sequence"/>
</dbReference>
<evidence type="ECO:0000313" key="1">
    <source>
        <dbReference type="EMBL" id="KAH7545774.1"/>
    </source>
</evidence>
<dbReference type="PANTHER" id="PTHR33116">
    <property type="entry name" value="REVERSE TRANSCRIPTASE ZINC-BINDING DOMAIN-CONTAINING PROTEIN-RELATED-RELATED"/>
    <property type="match status" value="1"/>
</dbReference>
<dbReference type="EMBL" id="JAEACU010000001">
    <property type="protein sequence ID" value="KAH7545774.1"/>
    <property type="molecule type" value="Genomic_DNA"/>
</dbReference>
<comment type="caution">
    <text evidence="1">The sequence shown here is derived from an EMBL/GenBank/DDBJ whole genome shotgun (WGS) entry which is preliminary data.</text>
</comment>
<evidence type="ECO:0008006" key="3">
    <source>
        <dbReference type="Google" id="ProtNLM"/>
    </source>
</evidence>
<protein>
    <recommendedName>
        <fullName evidence="3">Reverse transcriptase domain-containing protein</fullName>
    </recommendedName>
</protein>
<name>A0A978W1E0_ZIZJJ</name>
<accession>A0A978W1E0</accession>